<keyword evidence="1" id="KW-1133">Transmembrane helix</keyword>
<keyword evidence="1" id="KW-0472">Membrane</keyword>
<accession>A0A1Z4M2V3</accession>
<evidence type="ECO:0000256" key="1">
    <source>
        <dbReference type="SAM" id="Phobius"/>
    </source>
</evidence>
<reference evidence="2 3" key="1">
    <citation type="submission" date="2017-06" db="EMBL/GenBank/DDBJ databases">
        <title>Genome sequencing of cyanobaciteial culture collection at National Institute for Environmental Studies (NIES).</title>
        <authorList>
            <person name="Hirose Y."/>
            <person name="Shimura Y."/>
            <person name="Fujisawa T."/>
            <person name="Nakamura Y."/>
            <person name="Kawachi M."/>
        </authorList>
    </citation>
    <scope>NUCLEOTIDE SEQUENCE [LARGE SCALE GENOMIC DNA]</scope>
    <source>
        <strain evidence="2 3">NIES-267</strain>
        <plasmid evidence="3">Plasmid2 dna</plasmid>
    </source>
</reference>
<keyword evidence="1" id="KW-0812">Transmembrane</keyword>
<dbReference type="AlphaFoldDB" id="A0A1Z4M2V3"/>
<geneLocation type="plasmid" evidence="3">
    <name>Plasmid2 dna</name>
</geneLocation>
<evidence type="ECO:0000313" key="3">
    <source>
        <dbReference type="Proteomes" id="UP000218418"/>
    </source>
</evidence>
<dbReference type="InterPro" id="IPR027417">
    <property type="entry name" value="P-loop_NTPase"/>
</dbReference>
<dbReference type="EMBL" id="AP018229">
    <property type="protein sequence ID" value="BAY87823.1"/>
    <property type="molecule type" value="Genomic_DNA"/>
</dbReference>
<protein>
    <submittedName>
        <fullName evidence="2">Uncharacterized protein</fullName>
    </submittedName>
</protein>
<dbReference type="SUPFAM" id="SSF52540">
    <property type="entry name" value="P-loop containing nucleoside triphosphate hydrolases"/>
    <property type="match status" value="1"/>
</dbReference>
<keyword evidence="3" id="KW-1185">Reference proteome</keyword>
<proteinExistence type="predicted"/>
<feature type="transmembrane region" description="Helical" evidence="1">
    <location>
        <begin position="12"/>
        <end position="33"/>
    </location>
</feature>
<dbReference type="Proteomes" id="UP000218418">
    <property type="component" value="Plasmid plasmid2"/>
</dbReference>
<evidence type="ECO:0000313" key="2">
    <source>
        <dbReference type="EMBL" id="BAY87823.1"/>
    </source>
</evidence>
<name>A0A1Z4M2V3_9CYAN</name>
<organism evidence="2 3">
    <name type="scientific">Calothrix parasitica NIES-267</name>
    <dbReference type="NCBI Taxonomy" id="1973488"/>
    <lineage>
        <taxon>Bacteria</taxon>
        <taxon>Bacillati</taxon>
        <taxon>Cyanobacteriota</taxon>
        <taxon>Cyanophyceae</taxon>
        <taxon>Nostocales</taxon>
        <taxon>Calotrichaceae</taxon>
        <taxon>Calothrix</taxon>
    </lineage>
</organism>
<gene>
    <name evidence="2" type="ORF">NIES267_73470</name>
</gene>
<keyword evidence="2" id="KW-0614">Plasmid</keyword>
<sequence length="422" mass="48320">MRSQFNLPSGQTWVRFLHLIVIKSVFSFLQFSLLCLEYILKFLLWCVGQLRTSLDKTVSILDELVLSGIESGERERIVDLVEREQQAISKEIKPFDFSDFKTYPNKFPHIRLMAKTGGGKTTATEWLLGLLGGEQFVITPIKKPGEWINFPVFGHLFDYGVIAEKFQQIRSLMYKRYQELEEIEPHQINFVLDEWREINRNVREAGDIVRTLLTIARGVRIRLIAIAHGEGTKIWGFEGEKDLAECFTTIRLGIFAKKYCQRLINQHRKSSNEYEYYKEVYEKLEEQGEYCCMVDDELAVIPYITSSSRPLVSGSQADPGAINSNMNLGFSNFKNSNNSTSTTLTKNIPSFGTQGLDQYEQLILEWGQNNPGVVLTARSLQINSRLFKALTPATIRNIFYQLANKNLGAVTGVGQKLGWIYY</sequence>